<feature type="region of interest" description="Disordered" evidence="1">
    <location>
        <begin position="200"/>
        <end position="238"/>
    </location>
</feature>
<evidence type="ECO:0000256" key="1">
    <source>
        <dbReference type="SAM" id="MobiDB-lite"/>
    </source>
</evidence>
<dbReference type="RefSeq" id="WP_188334922.1">
    <property type="nucleotide sequence ID" value="NZ_CP061281.1"/>
</dbReference>
<organism evidence="2 3">
    <name type="scientific">Streptomyces xanthii</name>
    <dbReference type="NCBI Taxonomy" id="2768069"/>
    <lineage>
        <taxon>Bacteria</taxon>
        <taxon>Bacillati</taxon>
        <taxon>Actinomycetota</taxon>
        <taxon>Actinomycetes</taxon>
        <taxon>Kitasatosporales</taxon>
        <taxon>Streptomycetaceae</taxon>
        <taxon>Streptomyces</taxon>
    </lineage>
</organism>
<gene>
    <name evidence="2" type="ORF">IAG42_00060</name>
</gene>
<evidence type="ECO:0000313" key="2">
    <source>
        <dbReference type="EMBL" id="QNS02167.1"/>
    </source>
</evidence>
<sequence>MVWLGVIVLAGLAFWVSRRLHRYPGGWAFAFSLQYEGDRDALEHARSEVRAWTRRAEQDESSARRAVTAAESIQERRLQELEHRRTRLRHPGSGEQVGVLGSLTLFQHRLMVKSDSGIASVELVQMEVHFSTDHMYHHVYCINSGGQSLQAKYRHLPPAPETQEQCFDEGTVRDFVRDIQKAVTRENSFREQLPSQLKAVESEREAVEKDTGAADAAREQLEETRERNRQDPRGRVLEEKLEEALKDWEELTGRVPPR</sequence>
<dbReference type="KEGG" id="sxn:IAG42_00060"/>
<accession>A0A7H1B0B2</accession>
<dbReference type="EMBL" id="CP061281">
    <property type="protein sequence ID" value="QNS02167.1"/>
    <property type="molecule type" value="Genomic_DNA"/>
</dbReference>
<dbReference type="AlphaFoldDB" id="A0A7H1B0B2"/>
<evidence type="ECO:0000313" key="3">
    <source>
        <dbReference type="Proteomes" id="UP000516428"/>
    </source>
</evidence>
<keyword evidence="3" id="KW-1185">Reference proteome</keyword>
<dbReference type="Proteomes" id="UP000516428">
    <property type="component" value="Chromosome"/>
</dbReference>
<reference evidence="2 3" key="1">
    <citation type="submission" date="2020-09" db="EMBL/GenBank/DDBJ databases">
        <title>A novel species.</title>
        <authorList>
            <person name="Gao J."/>
        </authorList>
    </citation>
    <scope>NUCLEOTIDE SEQUENCE [LARGE SCALE GENOMIC DNA]</scope>
    <source>
        <strain evidence="2 3">CRXT-Y-14</strain>
    </source>
</reference>
<proteinExistence type="predicted"/>
<name>A0A7H1B0B2_9ACTN</name>
<protein>
    <submittedName>
        <fullName evidence="2">Uncharacterized protein</fullName>
    </submittedName>
</protein>